<accession>J9GGM9</accession>
<comment type="caution">
    <text evidence="2">The sequence shown here is derived from an EMBL/GenBank/DDBJ whole genome shotgun (WGS) entry which is preliminary data.</text>
</comment>
<dbReference type="EMBL" id="AMCI01001125">
    <property type="protein sequence ID" value="EJX06547.1"/>
    <property type="molecule type" value="Genomic_DNA"/>
</dbReference>
<dbReference type="AlphaFoldDB" id="J9GGM9"/>
<sequence>MDNATGTQEEQGLEHSMGGEVEHRSHVTQRTYMLMPRYVLGTNTEGHHHESDLGNRREGKYTLDVALTASYCSCIEGSEGTYPSYNVERIGCVLNPQGEQTGYLEHTCHYHRSSVNQSRYRRRTFHGIGQPNVKGEHGTLTSTTDEHQEQGGGEHHGAFSKSCLVKLEAEGMAIVTVNQDTNQEEHIGKTSDDKCLLGSGDGCGGGKVETNQEVGRYSHQFPEHIHLENIGCYHQTEH</sequence>
<organism evidence="2">
    <name type="scientific">gut metagenome</name>
    <dbReference type="NCBI Taxonomy" id="749906"/>
    <lineage>
        <taxon>unclassified sequences</taxon>
        <taxon>metagenomes</taxon>
        <taxon>organismal metagenomes</taxon>
    </lineage>
</organism>
<proteinExistence type="predicted"/>
<evidence type="ECO:0000256" key="1">
    <source>
        <dbReference type="SAM" id="MobiDB-lite"/>
    </source>
</evidence>
<feature type="region of interest" description="Disordered" evidence="1">
    <location>
        <begin position="126"/>
        <end position="157"/>
    </location>
</feature>
<evidence type="ECO:0000313" key="2">
    <source>
        <dbReference type="EMBL" id="EJX06547.1"/>
    </source>
</evidence>
<feature type="compositionally biased region" description="Basic and acidic residues" evidence="1">
    <location>
        <begin position="144"/>
        <end position="157"/>
    </location>
</feature>
<name>J9GGM9_9ZZZZ</name>
<reference evidence="2" key="1">
    <citation type="journal article" date="2012" name="PLoS ONE">
        <title>Gene sets for utilization of primary and secondary nutrition supplies in the distal gut of endangered iberian lynx.</title>
        <authorList>
            <person name="Alcaide M."/>
            <person name="Messina E."/>
            <person name="Richter M."/>
            <person name="Bargiela R."/>
            <person name="Peplies J."/>
            <person name="Huws S.A."/>
            <person name="Newbold C.J."/>
            <person name="Golyshin P.N."/>
            <person name="Simon M.A."/>
            <person name="Lopez G."/>
            <person name="Yakimov M.M."/>
            <person name="Ferrer M."/>
        </authorList>
    </citation>
    <scope>NUCLEOTIDE SEQUENCE</scope>
</reference>
<feature type="compositionally biased region" description="Polar residues" evidence="1">
    <location>
        <begin position="1"/>
        <end position="10"/>
    </location>
</feature>
<feature type="region of interest" description="Disordered" evidence="1">
    <location>
        <begin position="1"/>
        <end position="21"/>
    </location>
</feature>
<gene>
    <name evidence="2" type="ORF">EVA_05343</name>
</gene>
<protein>
    <submittedName>
        <fullName evidence="2">Uncharacterized protein</fullName>
    </submittedName>
</protein>